<dbReference type="Pfam" id="PF01433">
    <property type="entry name" value="Peptidase_M1"/>
    <property type="match status" value="1"/>
</dbReference>
<evidence type="ECO:0000256" key="3">
    <source>
        <dbReference type="ARBA" id="ARBA00010136"/>
    </source>
</evidence>
<dbReference type="InterPro" id="IPR012778">
    <property type="entry name" value="Pept_M1_aminopeptidase"/>
</dbReference>
<dbReference type="PANTHER" id="PTHR11533:SF174">
    <property type="entry name" value="PUROMYCIN-SENSITIVE AMINOPEPTIDASE-RELATED"/>
    <property type="match status" value="1"/>
</dbReference>
<feature type="domain" description="ERAP1-like C-terminal" evidence="14">
    <location>
        <begin position="565"/>
        <end position="874"/>
    </location>
</feature>
<dbReference type="Pfam" id="PF17900">
    <property type="entry name" value="Peptidase_M1_N"/>
    <property type="match status" value="1"/>
</dbReference>
<dbReference type="InterPro" id="IPR024571">
    <property type="entry name" value="ERAP1-like_C_dom"/>
</dbReference>
<gene>
    <name evidence="16" type="primary">pepN_1</name>
    <name evidence="16" type="ORF">AUP74_00538</name>
</gene>
<evidence type="ECO:0000259" key="14">
    <source>
        <dbReference type="Pfam" id="PF11838"/>
    </source>
</evidence>
<evidence type="ECO:0000256" key="9">
    <source>
        <dbReference type="ARBA" id="ARBA00022801"/>
    </source>
</evidence>
<dbReference type="NCBIfam" id="TIGR02412">
    <property type="entry name" value="pepN_strep_liv"/>
    <property type="match status" value="1"/>
</dbReference>
<dbReference type="InterPro" id="IPR042097">
    <property type="entry name" value="Aminopeptidase_N-like_N_sf"/>
</dbReference>
<dbReference type="GO" id="GO:0008270">
    <property type="term" value="F:zinc ion binding"/>
    <property type="evidence" value="ECO:0007669"/>
    <property type="project" value="InterPro"/>
</dbReference>
<evidence type="ECO:0000256" key="11">
    <source>
        <dbReference type="ARBA" id="ARBA00023049"/>
    </source>
</evidence>
<dbReference type="GO" id="GO:0042277">
    <property type="term" value="F:peptide binding"/>
    <property type="evidence" value="ECO:0007669"/>
    <property type="project" value="TreeGrafter"/>
</dbReference>
<evidence type="ECO:0000256" key="12">
    <source>
        <dbReference type="SAM" id="SignalP"/>
    </source>
</evidence>
<evidence type="ECO:0000256" key="1">
    <source>
        <dbReference type="ARBA" id="ARBA00000098"/>
    </source>
</evidence>
<dbReference type="InterPro" id="IPR045357">
    <property type="entry name" value="Aminopeptidase_N-like_N"/>
</dbReference>
<keyword evidence="17" id="KW-1185">Reference proteome</keyword>
<evidence type="ECO:0000259" key="13">
    <source>
        <dbReference type="Pfam" id="PF01433"/>
    </source>
</evidence>
<dbReference type="InterPro" id="IPR014782">
    <property type="entry name" value="Peptidase_M1_dom"/>
</dbReference>
<keyword evidence="7" id="KW-0645">Protease</keyword>
<protein>
    <recommendedName>
        <fullName evidence="5">Aminopeptidase N</fullName>
        <ecNumber evidence="4">3.4.11.2</ecNumber>
    </recommendedName>
</protein>
<dbReference type="PATRIC" id="fig|1769779.3.peg.542"/>
<dbReference type="FunFam" id="1.10.390.10:FF:000006">
    <property type="entry name" value="Puromycin-sensitive aminopeptidase"/>
    <property type="match status" value="1"/>
</dbReference>
<dbReference type="PANTHER" id="PTHR11533">
    <property type="entry name" value="PROTEASE M1 ZINC METALLOPROTEASE"/>
    <property type="match status" value="1"/>
</dbReference>
<dbReference type="KEGG" id="micc:AUP74_00538"/>
<organism evidence="16 17">
    <name type="scientific">Microbulbifer aggregans</name>
    <dbReference type="NCBI Taxonomy" id="1769779"/>
    <lineage>
        <taxon>Bacteria</taxon>
        <taxon>Pseudomonadati</taxon>
        <taxon>Pseudomonadota</taxon>
        <taxon>Gammaproteobacteria</taxon>
        <taxon>Cellvibrionales</taxon>
        <taxon>Microbulbiferaceae</taxon>
        <taxon>Microbulbifer</taxon>
    </lineage>
</organism>
<feature type="domain" description="Aminopeptidase N-like N-terminal" evidence="15">
    <location>
        <begin position="61"/>
        <end position="230"/>
    </location>
</feature>
<evidence type="ECO:0000313" key="16">
    <source>
        <dbReference type="EMBL" id="AOS96008.1"/>
    </source>
</evidence>
<evidence type="ECO:0000256" key="4">
    <source>
        <dbReference type="ARBA" id="ARBA00012564"/>
    </source>
</evidence>
<dbReference type="SUPFAM" id="SSF55486">
    <property type="entry name" value="Metalloproteases ('zincins'), catalytic domain"/>
    <property type="match status" value="1"/>
</dbReference>
<dbReference type="PRINTS" id="PR00756">
    <property type="entry name" value="ALADIPTASE"/>
</dbReference>
<keyword evidence="8" id="KW-0479">Metal-binding</keyword>
<keyword evidence="12" id="KW-0732">Signal</keyword>
<evidence type="ECO:0000259" key="15">
    <source>
        <dbReference type="Pfam" id="PF17900"/>
    </source>
</evidence>
<dbReference type="InterPro" id="IPR050344">
    <property type="entry name" value="Peptidase_M1_aminopeptidases"/>
</dbReference>
<feature type="domain" description="Peptidase M1 membrane alanine aminopeptidase" evidence="13">
    <location>
        <begin position="271"/>
        <end position="481"/>
    </location>
</feature>
<dbReference type="InterPro" id="IPR027268">
    <property type="entry name" value="Peptidase_M4/M1_CTD_sf"/>
</dbReference>
<dbReference type="Gene3D" id="1.10.390.10">
    <property type="entry name" value="Neutral Protease Domain 2"/>
    <property type="match status" value="1"/>
</dbReference>
<evidence type="ECO:0000256" key="8">
    <source>
        <dbReference type="ARBA" id="ARBA00022723"/>
    </source>
</evidence>
<dbReference type="GO" id="GO:0006508">
    <property type="term" value="P:proteolysis"/>
    <property type="evidence" value="ECO:0007669"/>
    <property type="project" value="UniProtKB-KW"/>
</dbReference>
<keyword evidence="11" id="KW-0482">Metalloprotease</keyword>
<dbReference type="GO" id="GO:0016285">
    <property type="term" value="F:alanyl aminopeptidase activity"/>
    <property type="evidence" value="ECO:0007669"/>
    <property type="project" value="UniProtKB-EC"/>
</dbReference>
<dbReference type="Pfam" id="PF11838">
    <property type="entry name" value="ERAP1_C"/>
    <property type="match status" value="1"/>
</dbReference>
<accession>A0A1C9W4C7</accession>
<dbReference type="SUPFAM" id="SSF63737">
    <property type="entry name" value="Leukotriene A4 hydrolase N-terminal domain"/>
    <property type="match status" value="1"/>
</dbReference>
<evidence type="ECO:0000256" key="2">
    <source>
        <dbReference type="ARBA" id="ARBA00001947"/>
    </source>
</evidence>
<proteinExistence type="inferred from homology"/>
<evidence type="ECO:0000313" key="17">
    <source>
        <dbReference type="Proteomes" id="UP000095672"/>
    </source>
</evidence>
<dbReference type="GO" id="GO:0070006">
    <property type="term" value="F:metalloaminopeptidase activity"/>
    <property type="evidence" value="ECO:0007669"/>
    <property type="project" value="TreeGrafter"/>
</dbReference>
<reference evidence="17" key="1">
    <citation type="submission" date="2016-01" db="EMBL/GenBank/DDBJ databases">
        <title>Complete genome sequence of Microbulbifer sp. CCB-MM1, a halophile isolated from Matang Mangrove Forest, Perak.</title>
        <authorList>
            <person name="Moh T.H."/>
            <person name="Dinesh B."/>
            <person name="Lau N.-S."/>
            <person name="Go F."/>
            <person name="Alexander Chong S.-C."/>
        </authorList>
    </citation>
    <scope>NUCLEOTIDE SEQUENCE [LARGE SCALE GENOMIC DNA]</scope>
    <source>
        <strain evidence="17">CCB-MM1</strain>
    </source>
</reference>
<feature type="signal peptide" evidence="12">
    <location>
        <begin position="1"/>
        <end position="18"/>
    </location>
</feature>
<dbReference type="PROSITE" id="PS51257">
    <property type="entry name" value="PROKAR_LIPOPROTEIN"/>
    <property type="match status" value="1"/>
</dbReference>
<dbReference type="OrthoDB" id="100605at2"/>
<evidence type="ECO:0000256" key="7">
    <source>
        <dbReference type="ARBA" id="ARBA00022670"/>
    </source>
</evidence>
<dbReference type="EC" id="3.4.11.2" evidence="4"/>
<dbReference type="GO" id="GO:0005737">
    <property type="term" value="C:cytoplasm"/>
    <property type="evidence" value="ECO:0007669"/>
    <property type="project" value="TreeGrafter"/>
</dbReference>
<dbReference type="EMBL" id="CP014143">
    <property type="protein sequence ID" value="AOS96008.1"/>
    <property type="molecule type" value="Genomic_DNA"/>
</dbReference>
<dbReference type="Proteomes" id="UP000095672">
    <property type="component" value="Chromosome"/>
</dbReference>
<name>A0A1C9W4C7_9GAMM</name>
<dbReference type="GO" id="GO:0016020">
    <property type="term" value="C:membrane"/>
    <property type="evidence" value="ECO:0007669"/>
    <property type="project" value="TreeGrafter"/>
</dbReference>
<keyword evidence="10" id="KW-0862">Zinc</keyword>
<evidence type="ECO:0000256" key="10">
    <source>
        <dbReference type="ARBA" id="ARBA00022833"/>
    </source>
</evidence>
<dbReference type="RefSeq" id="WP_069946203.1">
    <property type="nucleotide sequence ID" value="NZ_CP014143.1"/>
</dbReference>
<sequence precursor="true">MIRSGKFAATLLCSAVLAACGQSEGNDSQTTQASAAAVRAEAPGLSESYAKVRKQQVAAVDYELSVTLDGELDHFSGKVVAHATLDGEPKQPLTIDFSGGTVLTVSVDGEEVPFDYNDYFISIAPEHLKAGENAISVDYQHAYSTDGSGLHRFEDPEDGKVYMYTDFEPYDANRLFPHFDQPNLKARYTLNVSAPKDWTIVTSVREENVKEDGELKHWTFPQSAKFSSYIFSLHAGPYHIWEDEADGIPLRLLARQTLAEYVKPDDWFTFTKQSFEFFQPYFEVDYPFGKYDQVIVPDFNAGAMENVGAVTFNEAYVSRGEKTEAQRMRLANVIAHEMAHMWFGNLVTMNWWDDLWLNESFATYMANLAVAENSEFTNTWENFYLGTKQWAYWSDQLPTTHAIQLPVHNTDEAFANFDGITYGKGGSILKQLPYYLGAEEFRKGVSNYLKDLSYRNSTLNDFMGHLGNAAGKDLDQWQQEWLYQAGLNTLAADFQCENGKIASLTLTQSAPEEYPTLREQRTQLGFYNLEGGSMVLSDSLPVLYSGATTQVSEAKGLDCPQILNPNEGDWAFVKVNLDATSVENMAKHINDIEQPFTRLMLWQSLYDSFYDAKLPLDEYVHFILGNAGAERDINVIRLVARHVDTAYTYLAQVDLDEETRKGLQLAIETFVWQQLQQAEAGSDAQKTWFGTFTQVAHTDESLASARDMLLGELKVDGLDMDPDKRWDLVFLQNAHLYADFEQAIERELAKDNSDRAQLNAIAAEAVRPLPEAKTKWLQNIIAHRDDFKLSQLKYAAGSLFPASQLELFEQNAEQIIGAIDAVNATASPEYIGTFTRLFPLNCSDEGVQQVTDILEGDKALNPLMEKSLKNRRDGNQRCLAISKLLAERNQG</sequence>
<dbReference type="InterPro" id="IPR001930">
    <property type="entry name" value="Peptidase_M1"/>
</dbReference>
<keyword evidence="6 16" id="KW-0031">Aminopeptidase</keyword>
<dbReference type="Gene3D" id="2.60.40.1730">
    <property type="entry name" value="tricorn interacting facor f3 domain"/>
    <property type="match status" value="1"/>
</dbReference>
<dbReference type="CDD" id="cd09602">
    <property type="entry name" value="M1_APN"/>
    <property type="match status" value="1"/>
</dbReference>
<feature type="chain" id="PRO_5008895383" description="Aminopeptidase N" evidence="12">
    <location>
        <begin position="19"/>
        <end position="891"/>
    </location>
</feature>
<dbReference type="STRING" id="1769779.AUP74_00538"/>
<comment type="cofactor">
    <cofactor evidence="2">
        <name>Zn(2+)</name>
        <dbReference type="ChEBI" id="CHEBI:29105"/>
    </cofactor>
</comment>
<comment type="similarity">
    <text evidence="3">Belongs to the peptidase M1 family.</text>
</comment>
<evidence type="ECO:0000256" key="6">
    <source>
        <dbReference type="ARBA" id="ARBA00022438"/>
    </source>
</evidence>
<evidence type="ECO:0000256" key="5">
    <source>
        <dbReference type="ARBA" id="ARBA00015611"/>
    </source>
</evidence>
<dbReference type="GO" id="GO:0043171">
    <property type="term" value="P:peptide catabolic process"/>
    <property type="evidence" value="ECO:0007669"/>
    <property type="project" value="TreeGrafter"/>
</dbReference>
<keyword evidence="9 16" id="KW-0378">Hydrolase</keyword>
<dbReference type="GO" id="GO:0005615">
    <property type="term" value="C:extracellular space"/>
    <property type="evidence" value="ECO:0007669"/>
    <property type="project" value="TreeGrafter"/>
</dbReference>
<dbReference type="AlphaFoldDB" id="A0A1C9W4C7"/>
<comment type="catalytic activity">
    <reaction evidence="1">
        <text>Release of an N-terminal amino acid, Xaa-|-Yaa- from a peptide, amide or arylamide. Xaa is preferably Ala, but may be most amino acids including Pro (slow action). When a terminal hydrophobic residue is followed by a prolyl residue, the two may be released as an intact Xaa-Pro dipeptide.</text>
        <dbReference type="EC" id="3.4.11.2"/>
    </reaction>
</comment>